<feature type="compositionally biased region" description="Basic and acidic residues" evidence="1">
    <location>
        <begin position="69"/>
        <end position="88"/>
    </location>
</feature>
<evidence type="ECO:0000313" key="3">
    <source>
        <dbReference type="Proteomes" id="UP000612956"/>
    </source>
</evidence>
<gene>
    <name evidence="2" type="ORF">GCM10011591_02820</name>
</gene>
<reference evidence="2" key="1">
    <citation type="journal article" date="2014" name="Int. J. Syst. Evol. Microbiol.">
        <title>Complete genome sequence of Corynebacterium casei LMG S-19264T (=DSM 44701T), isolated from a smear-ripened cheese.</title>
        <authorList>
            <consortium name="US DOE Joint Genome Institute (JGI-PGF)"/>
            <person name="Walter F."/>
            <person name="Albersmeier A."/>
            <person name="Kalinowski J."/>
            <person name="Ruckert C."/>
        </authorList>
    </citation>
    <scope>NUCLEOTIDE SEQUENCE</scope>
    <source>
        <strain evidence="2">CGMCC 4.7278</strain>
    </source>
</reference>
<dbReference type="AlphaFoldDB" id="A0A917V4A4"/>
<reference evidence="2" key="2">
    <citation type="submission" date="2020-09" db="EMBL/GenBank/DDBJ databases">
        <authorList>
            <person name="Sun Q."/>
            <person name="Zhou Y."/>
        </authorList>
    </citation>
    <scope>NUCLEOTIDE SEQUENCE</scope>
    <source>
        <strain evidence="2">CGMCC 4.7278</strain>
    </source>
</reference>
<dbReference type="Proteomes" id="UP000612956">
    <property type="component" value="Unassembled WGS sequence"/>
</dbReference>
<organism evidence="2 3">
    <name type="scientific">Nocardia camponoti</name>
    <dbReference type="NCBI Taxonomy" id="1616106"/>
    <lineage>
        <taxon>Bacteria</taxon>
        <taxon>Bacillati</taxon>
        <taxon>Actinomycetota</taxon>
        <taxon>Actinomycetes</taxon>
        <taxon>Mycobacteriales</taxon>
        <taxon>Nocardiaceae</taxon>
        <taxon>Nocardia</taxon>
    </lineage>
</organism>
<feature type="region of interest" description="Disordered" evidence="1">
    <location>
        <begin position="69"/>
        <end position="90"/>
    </location>
</feature>
<name>A0A917V4A4_9NOCA</name>
<evidence type="ECO:0000256" key="1">
    <source>
        <dbReference type="SAM" id="MobiDB-lite"/>
    </source>
</evidence>
<protein>
    <submittedName>
        <fullName evidence="2">Uncharacterized protein</fullName>
    </submittedName>
</protein>
<evidence type="ECO:0000313" key="2">
    <source>
        <dbReference type="EMBL" id="GGK34634.1"/>
    </source>
</evidence>
<keyword evidence="3" id="KW-1185">Reference proteome</keyword>
<proteinExistence type="predicted"/>
<accession>A0A917V4A4</accession>
<comment type="caution">
    <text evidence="2">The sequence shown here is derived from an EMBL/GenBank/DDBJ whole genome shotgun (WGS) entry which is preliminary data.</text>
</comment>
<sequence length="127" mass="13819">MVTGGEREEITRAFGDAASLQIEHRRHPLPGRWTPKPLVFMLSAKQFGTVTTEFDRVNTVRFGEVDQVGRQRERHGMPARDEFAREQDAGLSVASAAGEGEQCTHDQPALTAVVVAVSTGCVVVATE</sequence>
<dbReference type="EMBL" id="BMMW01000001">
    <property type="protein sequence ID" value="GGK34634.1"/>
    <property type="molecule type" value="Genomic_DNA"/>
</dbReference>